<sequence>MARALADLAGLADLADLAGGTVPGAGDVAEALGMRRQRAAA</sequence>
<evidence type="ECO:0000313" key="1">
    <source>
        <dbReference type="EMBL" id="MFD2091297.1"/>
    </source>
</evidence>
<keyword evidence="2" id="KW-1185">Reference proteome</keyword>
<dbReference type="EMBL" id="JBHUHP010000007">
    <property type="protein sequence ID" value="MFD2091297.1"/>
    <property type="molecule type" value="Genomic_DNA"/>
</dbReference>
<proteinExistence type="predicted"/>
<accession>A0ABW4X7A6</accession>
<organism evidence="1 2">
    <name type="scientific">Blastococcus deserti</name>
    <dbReference type="NCBI Taxonomy" id="2259033"/>
    <lineage>
        <taxon>Bacteria</taxon>
        <taxon>Bacillati</taxon>
        <taxon>Actinomycetota</taxon>
        <taxon>Actinomycetes</taxon>
        <taxon>Geodermatophilales</taxon>
        <taxon>Geodermatophilaceae</taxon>
        <taxon>Blastococcus</taxon>
    </lineage>
</organism>
<name>A0ABW4X7A6_9ACTN</name>
<reference evidence="2" key="1">
    <citation type="journal article" date="2019" name="Int. J. Syst. Evol. Microbiol.">
        <title>The Global Catalogue of Microorganisms (GCM) 10K type strain sequencing project: providing services to taxonomists for standard genome sequencing and annotation.</title>
        <authorList>
            <consortium name="The Broad Institute Genomics Platform"/>
            <consortium name="The Broad Institute Genome Sequencing Center for Infectious Disease"/>
            <person name="Wu L."/>
            <person name="Ma J."/>
        </authorList>
    </citation>
    <scope>NUCLEOTIDE SEQUENCE [LARGE SCALE GENOMIC DNA]</scope>
    <source>
        <strain evidence="2">JCM 3338</strain>
    </source>
</reference>
<comment type="caution">
    <text evidence="1">The sequence shown here is derived from an EMBL/GenBank/DDBJ whole genome shotgun (WGS) entry which is preliminary data.</text>
</comment>
<dbReference type="Proteomes" id="UP001597402">
    <property type="component" value="Unassembled WGS sequence"/>
</dbReference>
<gene>
    <name evidence="1" type="ORF">ACFSHS_06865</name>
</gene>
<protein>
    <submittedName>
        <fullName evidence="1">Uncharacterized protein</fullName>
    </submittedName>
</protein>
<dbReference type="RefSeq" id="WP_376873440.1">
    <property type="nucleotide sequence ID" value="NZ_JBHUHP010000007.1"/>
</dbReference>
<evidence type="ECO:0000313" key="2">
    <source>
        <dbReference type="Proteomes" id="UP001597402"/>
    </source>
</evidence>